<dbReference type="PANTHER" id="PTHR47642:SF7">
    <property type="entry name" value="ATP-DEPENDENT DNA HELICASE PIF1"/>
    <property type="match status" value="1"/>
</dbReference>
<keyword evidence="2" id="KW-0347">Helicase</keyword>
<dbReference type="InterPro" id="IPR003593">
    <property type="entry name" value="AAA+_ATPase"/>
</dbReference>
<dbReference type="InterPro" id="IPR027417">
    <property type="entry name" value="P-loop_NTPase"/>
</dbReference>
<dbReference type="OrthoDB" id="9763659at2"/>
<dbReference type="InterPro" id="IPR051055">
    <property type="entry name" value="PIF1_helicase"/>
</dbReference>
<dbReference type="AlphaFoldDB" id="A0A1Z3N4I2"/>
<dbReference type="InterPro" id="IPR049163">
    <property type="entry name" value="Pif1-like_2B_dom"/>
</dbReference>
<dbReference type="Pfam" id="PF21530">
    <property type="entry name" value="Pif1_2B_dom"/>
    <property type="match status" value="1"/>
</dbReference>
<dbReference type="Pfam" id="PF05970">
    <property type="entry name" value="PIF1"/>
    <property type="match status" value="1"/>
</dbReference>
<evidence type="ECO:0000313" key="2">
    <source>
        <dbReference type="EMBL" id="ASD62379.1"/>
    </source>
</evidence>
<dbReference type="RefSeq" id="WP_088564027.1">
    <property type="nucleotide sequence ID" value="NZ_CP020946.1"/>
</dbReference>
<keyword evidence="2" id="KW-0547">Nucleotide-binding</keyword>
<proteinExistence type="predicted"/>
<protein>
    <submittedName>
        <fullName evidence="2">RRM3/PIF1 helicase-like protein</fullName>
    </submittedName>
</protein>
<evidence type="ECO:0000313" key="3">
    <source>
        <dbReference type="Proteomes" id="UP000197003"/>
    </source>
</evidence>
<dbReference type="Gene3D" id="3.40.50.300">
    <property type="entry name" value="P-loop containing nucleotide triphosphate hydrolases"/>
    <property type="match status" value="1"/>
</dbReference>
<dbReference type="Proteomes" id="UP000197003">
    <property type="component" value="Chromosome"/>
</dbReference>
<dbReference type="Gene3D" id="2.30.30.940">
    <property type="match status" value="1"/>
</dbReference>
<sequence length="439" mass="49055">MNSESKCYRFYICFARLGSGMIAGPMPVHEIELSPEQASALDLLRSGENVFLTGGAGSGKSFLIRQFMRELDPKEMPILASTGAAAVLLGGRTFHSFFGLGIMEGGADATYERASKDKRLMSRLRKVEGVIIDEISMIPGQALMIAEALSQRARESKLPWGGLRVIAVGDFAQLPPVTQTGQRDWCFLNGVWEASGFQTVMLSHNQRVSDNLFLDVLSDVRHGKVTERVREFLNEHVQDHDEDDPGTRLFPRKINAEKFNERKLAEIDETEVVIESIYSGSERHIETLKKASPIAEKLILKIGCQVMFLQNDPQRRWVNGTRGTVVDITADQITVRKDRGREVQVSKSSFAIQDAEGNIMAQVEQFPLTLAYATTIHKSQGATLDDLWCDLSQLWEPGQAYVALSRLRSAKGLHLIGWNPRSIIVDPKVLQFYKQFEGL</sequence>
<feature type="domain" description="AAA+ ATPase" evidence="1">
    <location>
        <begin position="46"/>
        <end position="191"/>
    </location>
</feature>
<dbReference type="GO" id="GO:0000723">
    <property type="term" value="P:telomere maintenance"/>
    <property type="evidence" value="ECO:0007669"/>
    <property type="project" value="InterPro"/>
</dbReference>
<dbReference type="GO" id="GO:0003678">
    <property type="term" value="F:DNA helicase activity"/>
    <property type="evidence" value="ECO:0007669"/>
    <property type="project" value="InterPro"/>
</dbReference>
<dbReference type="CDD" id="cd18809">
    <property type="entry name" value="SF1_C_RecD"/>
    <property type="match status" value="1"/>
</dbReference>
<dbReference type="PANTHER" id="PTHR47642">
    <property type="entry name" value="ATP-DEPENDENT DNA HELICASE"/>
    <property type="match status" value="1"/>
</dbReference>
<reference evidence="2 3" key="1">
    <citation type="submission" date="2017-04" db="EMBL/GenBank/DDBJ databases">
        <title>Whole genome sequence of Bdellovibrio bacteriovorus strain SSB218315.</title>
        <authorList>
            <person name="Oyedara O."/>
            <person name="Rodriguez-Perez M.A."/>
        </authorList>
    </citation>
    <scope>NUCLEOTIDE SEQUENCE [LARGE SCALE GENOMIC DNA]</scope>
    <source>
        <strain evidence="2 3">SSB218315</strain>
    </source>
</reference>
<dbReference type="SUPFAM" id="SSF52540">
    <property type="entry name" value="P-loop containing nucleoside triphosphate hydrolases"/>
    <property type="match status" value="2"/>
</dbReference>
<name>A0A1Z3N4I2_BDEBC</name>
<evidence type="ECO:0000259" key="1">
    <source>
        <dbReference type="SMART" id="SM00382"/>
    </source>
</evidence>
<dbReference type="CDD" id="cd18037">
    <property type="entry name" value="DEXSc_Pif1_like"/>
    <property type="match status" value="1"/>
</dbReference>
<dbReference type="InterPro" id="IPR010285">
    <property type="entry name" value="DNA_helicase_pif1-like_DEAD"/>
</dbReference>
<dbReference type="SMART" id="SM00382">
    <property type="entry name" value="AAA"/>
    <property type="match status" value="1"/>
</dbReference>
<accession>A0A1Z3N4I2</accession>
<organism evidence="2 3">
    <name type="scientific">Bdellovibrio bacteriovorus</name>
    <dbReference type="NCBI Taxonomy" id="959"/>
    <lineage>
        <taxon>Bacteria</taxon>
        <taxon>Pseudomonadati</taxon>
        <taxon>Bdellovibrionota</taxon>
        <taxon>Bdellovibrionia</taxon>
        <taxon>Bdellovibrionales</taxon>
        <taxon>Pseudobdellovibrionaceae</taxon>
        <taxon>Bdellovibrio</taxon>
    </lineage>
</organism>
<dbReference type="GO" id="GO:0006281">
    <property type="term" value="P:DNA repair"/>
    <property type="evidence" value="ECO:0007669"/>
    <property type="project" value="InterPro"/>
</dbReference>
<keyword evidence="2" id="KW-0378">Hydrolase</keyword>
<gene>
    <name evidence="2" type="ORF">B9G79_01770</name>
</gene>
<dbReference type="EMBL" id="CP020946">
    <property type="protein sequence ID" value="ASD62379.1"/>
    <property type="molecule type" value="Genomic_DNA"/>
</dbReference>
<keyword evidence="2" id="KW-0067">ATP-binding</keyword>